<name>A0ABV9NJZ1_9GAMM</name>
<dbReference type="CDD" id="cd06225">
    <property type="entry name" value="HAMP"/>
    <property type="match status" value="1"/>
</dbReference>
<accession>A0ABV9NJZ1</accession>
<comment type="similarity">
    <text evidence="3">Belongs to the methyl-accepting chemotaxis (MCP) protein family.</text>
</comment>
<dbReference type="InterPro" id="IPR024478">
    <property type="entry name" value="HlyB_4HB_MCP"/>
</dbReference>
<evidence type="ECO:0000313" key="9">
    <source>
        <dbReference type="EMBL" id="MFC4727295.1"/>
    </source>
</evidence>
<feature type="region of interest" description="Disordered" evidence="5">
    <location>
        <begin position="703"/>
        <end position="760"/>
    </location>
</feature>
<dbReference type="PANTHER" id="PTHR43531">
    <property type="entry name" value="PROTEIN ICFG"/>
    <property type="match status" value="1"/>
</dbReference>
<evidence type="ECO:0000256" key="4">
    <source>
        <dbReference type="PROSITE-ProRule" id="PRU00284"/>
    </source>
</evidence>
<keyword evidence="2 4" id="KW-0807">Transducer</keyword>
<dbReference type="InterPro" id="IPR004089">
    <property type="entry name" value="MCPsignal_dom"/>
</dbReference>
<proteinExistence type="inferred from homology"/>
<dbReference type="PANTHER" id="PTHR43531:SF14">
    <property type="entry name" value="METHYL-ACCEPTING CHEMOTAXIS PROTEIN I-RELATED"/>
    <property type="match status" value="1"/>
</dbReference>
<dbReference type="PRINTS" id="PR00260">
    <property type="entry name" value="CHEMTRNSDUCR"/>
</dbReference>
<feature type="compositionally biased region" description="Low complexity" evidence="5">
    <location>
        <begin position="718"/>
        <end position="738"/>
    </location>
</feature>
<evidence type="ECO:0000256" key="5">
    <source>
        <dbReference type="SAM" id="MobiDB-lite"/>
    </source>
</evidence>
<protein>
    <submittedName>
        <fullName evidence="9">Methyl-accepting chemotaxis protein</fullName>
    </submittedName>
</protein>
<sequence length="760" mass="80104">MRWFNDLSITRKLLAGISLAALLTLTLGVTAVNRLTQANADASYVVTVNVPQVQAIGDLRGYLGELRTYELSLLATQNYDEYTGRVAAMEQAIAAARNAYAENISAGTDRDRYDAARAAIQAYLDASSRLLQAAGAGDYETAALISDGESRPLRRTAFEALDALAAHDRERMDARIAAADATFRSSRVLLGALTVAAILIALGAGAFLAYRMGRALRQATAVSAAIADGRFDSRIDIESRDETGQLLASMQRMQSTLQEYSRAQLEMGARHDAGEISHRIDAAAFRGAYGEMAANTNALVDSHIVVMNEMAGLAQRYAIGDLSEDMRDLPGEKAAITEAMRATKQNLDAVNLQIKALADAAARGDFSERGDEAKYQYAFREMVAALNRLMQEADAGLSDVGRIMGALADGDLTQRVEREYQGAFGRLAADANRTVAQLTGIVRGIKDSVETINTASGEIASGNADLSSRTEQQAASLEETASSMEELTSTVRQNAENARQANQLAVGAGDVAEAGGRVVDEVVTTMGAISESSKRIADIIGVIDGIAFQTNILALNAAVEAARAGEQGRGFAVVASEVRSLAQRSADAAKEIKTLIEDSAEKVELGSSLVHRAGTTMGEIVTSVKRVTDIMGEITAASAEQSSGIDQVNRTVMQLDEVTQQNAALVEEASAAARSLEEQAGGLAQAVAVFRLVQGATVQPAVKTPAPAAPAPKPAPRPAARAQAETAPAQAPAARPAPARAPKPAPQPALAEADGEWQEF</sequence>
<evidence type="ECO:0000259" key="7">
    <source>
        <dbReference type="PROSITE" id="PS50111"/>
    </source>
</evidence>
<keyword evidence="6" id="KW-1133">Transmembrane helix</keyword>
<dbReference type="EMBL" id="JBHSGG010000007">
    <property type="protein sequence ID" value="MFC4727295.1"/>
    <property type="molecule type" value="Genomic_DNA"/>
</dbReference>
<dbReference type="Pfam" id="PF00672">
    <property type="entry name" value="HAMP"/>
    <property type="match status" value="1"/>
</dbReference>
<dbReference type="Pfam" id="PF00015">
    <property type="entry name" value="MCPsignal"/>
    <property type="match status" value="1"/>
</dbReference>
<evidence type="ECO:0000256" key="6">
    <source>
        <dbReference type="SAM" id="Phobius"/>
    </source>
</evidence>
<dbReference type="CDD" id="cd11386">
    <property type="entry name" value="MCP_signal"/>
    <property type="match status" value="1"/>
</dbReference>
<dbReference type="Gene3D" id="1.20.120.1530">
    <property type="match status" value="1"/>
</dbReference>
<evidence type="ECO:0000256" key="3">
    <source>
        <dbReference type="ARBA" id="ARBA00029447"/>
    </source>
</evidence>
<dbReference type="InterPro" id="IPR041395">
    <property type="entry name" value="McpB_HAMP_3rd"/>
</dbReference>
<evidence type="ECO:0000256" key="2">
    <source>
        <dbReference type="ARBA" id="ARBA00023224"/>
    </source>
</evidence>
<keyword evidence="6" id="KW-0812">Transmembrane</keyword>
<dbReference type="Gene3D" id="1.10.287.950">
    <property type="entry name" value="Methyl-accepting chemotaxis protein"/>
    <property type="match status" value="1"/>
</dbReference>
<dbReference type="InterPro" id="IPR003660">
    <property type="entry name" value="HAMP_dom"/>
</dbReference>
<keyword evidence="10" id="KW-1185">Reference proteome</keyword>
<organism evidence="9 10">
    <name type="scientific">Coralloluteibacterium thermophilum</name>
    <dbReference type="NCBI Taxonomy" id="2707049"/>
    <lineage>
        <taxon>Bacteria</taxon>
        <taxon>Pseudomonadati</taxon>
        <taxon>Pseudomonadota</taxon>
        <taxon>Gammaproteobacteria</taxon>
        <taxon>Lysobacterales</taxon>
        <taxon>Lysobacteraceae</taxon>
        <taxon>Coralloluteibacterium</taxon>
    </lineage>
</organism>
<evidence type="ECO:0000256" key="1">
    <source>
        <dbReference type="ARBA" id="ARBA00022481"/>
    </source>
</evidence>
<dbReference type="Pfam" id="PF18947">
    <property type="entry name" value="HAMP_2"/>
    <property type="match status" value="1"/>
</dbReference>
<dbReference type="SUPFAM" id="SSF58104">
    <property type="entry name" value="Methyl-accepting chemotaxis protein (MCP) signaling domain"/>
    <property type="match status" value="1"/>
</dbReference>
<dbReference type="SUPFAM" id="SSF158472">
    <property type="entry name" value="HAMP domain-like"/>
    <property type="match status" value="1"/>
</dbReference>
<dbReference type="Pfam" id="PF18575">
    <property type="entry name" value="HAMP_N3"/>
    <property type="match status" value="1"/>
</dbReference>
<keyword evidence="1" id="KW-0488">Methylation</keyword>
<dbReference type="PROSITE" id="PS50885">
    <property type="entry name" value="HAMP"/>
    <property type="match status" value="2"/>
</dbReference>
<dbReference type="SMART" id="SM00283">
    <property type="entry name" value="MA"/>
    <property type="match status" value="1"/>
</dbReference>
<dbReference type="InterPro" id="IPR051310">
    <property type="entry name" value="MCP_chemotaxis"/>
</dbReference>
<dbReference type="PROSITE" id="PS50111">
    <property type="entry name" value="CHEMOTAXIS_TRANSDUC_2"/>
    <property type="match status" value="1"/>
</dbReference>
<feature type="domain" description="HAMP" evidence="8">
    <location>
        <begin position="210"/>
        <end position="262"/>
    </location>
</feature>
<feature type="transmembrane region" description="Helical" evidence="6">
    <location>
        <begin position="188"/>
        <end position="210"/>
    </location>
</feature>
<evidence type="ECO:0000259" key="8">
    <source>
        <dbReference type="PROSITE" id="PS50885"/>
    </source>
</evidence>
<dbReference type="SMART" id="SM00304">
    <property type="entry name" value="HAMP"/>
    <property type="match status" value="3"/>
</dbReference>
<feature type="domain" description="HAMP" evidence="8">
    <location>
        <begin position="397"/>
        <end position="443"/>
    </location>
</feature>
<dbReference type="Pfam" id="PF12729">
    <property type="entry name" value="4HB_MCP_1"/>
    <property type="match status" value="1"/>
</dbReference>
<keyword evidence="6" id="KW-0472">Membrane</keyword>
<evidence type="ECO:0000313" key="10">
    <source>
        <dbReference type="Proteomes" id="UP001595892"/>
    </source>
</evidence>
<feature type="domain" description="Methyl-accepting transducer" evidence="7">
    <location>
        <begin position="448"/>
        <end position="677"/>
    </location>
</feature>
<comment type="caution">
    <text evidence="9">The sequence shown here is derived from an EMBL/GenBank/DDBJ whole genome shotgun (WGS) entry which is preliminary data.</text>
</comment>
<dbReference type="RefSeq" id="WP_377003317.1">
    <property type="nucleotide sequence ID" value="NZ_JBHSGG010000007.1"/>
</dbReference>
<reference evidence="10" key="1">
    <citation type="journal article" date="2019" name="Int. J. Syst. Evol. Microbiol.">
        <title>The Global Catalogue of Microorganisms (GCM) 10K type strain sequencing project: providing services to taxonomists for standard genome sequencing and annotation.</title>
        <authorList>
            <consortium name="The Broad Institute Genomics Platform"/>
            <consortium name="The Broad Institute Genome Sequencing Center for Infectious Disease"/>
            <person name="Wu L."/>
            <person name="Ma J."/>
        </authorList>
    </citation>
    <scope>NUCLEOTIDE SEQUENCE [LARGE SCALE GENOMIC DNA]</scope>
    <source>
        <strain evidence="10">CGMCC 1.13574</strain>
    </source>
</reference>
<dbReference type="Proteomes" id="UP001595892">
    <property type="component" value="Unassembled WGS sequence"/>
</dbReference>
<feature type="compositionally biased region" description="Pro residues" evidence="5">
    <location>
        <begin position="707"/>
        <end position="717"/>
    </location>
</feature>
<dbReference type="InterPro" id="IPR004090">
    <property type="entry name" value="Chemotax_Me-accpt_rcpt"/>
</dbReference>
<gene>
    <name evidence="9" type="ORF">ACFO3Q_03815</name>
</gene>